<gene>
    <name evidence="2" type="ORF">FPE_LOCUS9181</name>
</gene>
<protein>
    <submittedName>
        <fullName evidence="2">Uncharacterized protein</fullName>
    </submittedName>
</protein>
<feature type="region of interest" description="Disordered" evidence="1">
    <location>
        <begin position="97"/>
        <end position="132"/>
    </location>
</feature>
<dbReference type="PANTHER" id="PTHR43113">
    <property type="entry name" value="NUCLEOSIDE-DIPHOSPHATE-SUGAR EPIMERASE"/>
    <property type="match status" value="1"/>
</dbReference>
<dbReference type="GO" id="GO:0008935">
    <property type="term" value="F:1,4-dihydroxy-2-naphthoyl-CoA synthase activity"/>
    <property type="evidence" value="ECO:0007669"/>
    <property type="project" value="TreeGrafter"/>
</dbReference>
<feature type="compositionally biased region" description="Gly residues" evidence="1">
    <location>
        <begin position="111"/>
        <end position="122"/>
    </location>
</feature>
<dbReference type="AlphaFoldDB" id="A0AAD1Z598"/>
<dbReference type="EMBL" id="OU503040">
    <property type="protein sequence ID" value="CAI9761751.1"/>
    <property type="molecule type" value="Genomic_DNA"/>
</dbReference>
<evidence type="ECO:0000313" key="3">
    <source>
        <dbReference type="Proteomes" id="UP000834106"/>
    </source>
</evidence>
<dbReference type="Proteomes" id="UP000834106">
    <property type="component" value="Chromosome 5"/>
</dbReference>
<proteinExistence type="predicted"/>
<sequence length="248" mass="26949">MTASARRRIASIANHIMPAHPNQSQPGNTIGTMNCSSLINNSFHRLHGEVPTHISVWSPAKDDSGKEYTDIIYEKASGEGIANVSIDLKLEIGQNTDKRKPVEEEAERGGLEAGGGPGGDGRTSGRLENDRRERAAGRLANEEEEEMKIEICPIPIERELKKGSSARRRIASIANHIMPAHPNQSQPGNTIGTMNCSSLINNSFHRLHGEVPTHISVWSPVNDDSGKEYADIIYEKASGEGIANVSIE</sequence>
<keyword evidence="3" id="KW-1185">Reference proteome</keyword>
<feature type="compositionally biased region" description="Basic and acidic residues" evidence="1">
    <location>
        <begin position="123"/>
        <end position="132"/>
    </location>
</feature>
<dbReference type="GO" id="GO:0009234">
    <property type="term" value="P:menaquinone biosynthetic process"/>
    <property type="evidence" value="ECO:0007669"/>
    <property type="project" value="TreeGrafter"/>
</dbReference>
<organism evidence="2 3">
    <name type="scientific">Fraxinus pennsylvanica</name>
    <dbReference type="NCBI Taxonomy" id="56036"/>
    <lineage>
        <taxon>Eukaryota</taxon>
        <taxon>Viridiplantae</taxon>
        <taxon>Streptophyta</taxon>
        <taxon>Embryophyta</taxon>
        <taxon>Tracheophyta</taxon>
        <taxon>Spermatophyta</taxon>
        <taxon>Magnoliopsida</taxon>
        <taxon>eudicotyledons</taxon>
        <taxon>Gunneridae</taxon>
        <taxon>Pentapetalae</taxon>
        <taxon>asterids</taxon>
        <taxon>lamiids</taxon>
        <taxon>Lamiales</taxon>
        <taxon>Oleaceae</taxon>
        <taxon>Oleeae</taxon>
        <taxon>Fraxinus</taxon>
    </lineage>
</organism>
<feature type="compositionally biased region" description="Basic and acidic residues" evidence="1">
    <location>
        <begin position="97"/>
        <end position="110"/>
    </location>
</feature>
<dbReference type="GO" id="GO:0005829">
    <property type="term" value="C:cytosol"/>
    <property type="evidence" value="ECO:0007669"/>
    <property type="project" value="TreeGrafter"/>
</dbReference>
<name>A0AAD1Z598_9LAMI</name>
<evidence type="ECO:0000256" key="1">
    <source>
        <dbReference type="SAM" id="MobiDB-lite"/>
    </source>
</evidence>
<reference evidence="2" key="1">
    <citation type="submission" date="2023-05" db="EMBL/GenBank/DDBJ databases">
        <authorList>
            <person name="Huff M."/>
        </authorList>
    </citation>
    <scope>NUCLEOTIDE SEQUENCE</scope>
</reference>
<dbReference type="PANTHER" id="PTHR43113:SF1">
    <property type="entry name" value="1,4-DIHYDROXY-2-NAPHTHOYL-COA SYNTHASE, PEROXISOMAL"/>
    <property type="match status" value="1"/>
</dbReference>
<accession>A0AAD1Z598</accession>
<evidence type="ECO:0000313" key="2">
    <source>
        <dbReference type="EMBL" id="CAI9761751.1"/>
    </source>
</evidence>